<evidence type="ECO:0000313" key="3">
    <source>
        <dbReference type="Proteomes" id="UP000585474"/>
    </source>
</evidence>
<dbReference type="OrthoDB" id="1734255at2759"/>
<comment type="caution">
    <text evidence="2">The sequence shown here is derived from an EMBL/GenBank/DDBJ whole genome shotgun (WGS) entry which is preliminary data.</text>
</comment>
<gene>
    <name evidence="2" type="ORF">Acr_22g0005420</name>
</gene>
<proteinExistence type="predicted"/>
<evidence type="ECO:0000256" key="1">
    <source>
        <dbReference type="SAM" id="MobiDB-lite"/>
    </source>
</evidence>
<feature type="region of interest" description="Disordered" evidence="1">
    <location>
        <begin position="1"/>
        <end position="67"/>
    </location>
</feature>
<feature type="compositionally biased region" description="Pro residues" evidence="1">
    <location>
        <begin position="1"/>
        <end position="12"/>
    </location>
</feature>
<protein>
    <submittedName>
        <fullName evidence="2">PLAC8 family protein</fullName>
    </submittedName>
</protein>
<organism evidence="2 3">
    <name type="scientific">Actinidia rufa</name>
    <dbReference type="NCBI Taxonomy" id="165716"/>
    <lineage>
        <taxon>Eukaryota</taxon>
        <taxon>Viridiplantae</taxon>
        <taxon>Streptophyta</taxon>
        <taxon>Embryophyta</taxon>
        <taxon>Tracheophyta</taxon>
        <taxon>Spermatophyta</taxon>
        <taxon>Magnoliopsida</taxon>
        <taxon>eudicotyledons</taxon>
        <taxon>Gunneridae</taxon>
        <taxon>Pentapetalae</taxon>
        <taxon>asterids</taxon>
        <taxon>Ericales</taxon>
        <taxon>Actinidiaceae</taxon>
        <taxon>Actinidia</taxon>
    </lineage>
</organism>
<name>A0A7J0GK99_9ERIC</name>
<dbReference type="AlphaFoldDB" id="A0A7J0GK99"/>
<keyword evidence="3" id="KW-1185">Reference proteome</keyword>
<sequence>MSSFIGPPPPPKWRIRTNPARFWGNADDEKKATKPAPAPSFPSPLLAAEKQSPPPPPPQAAAYGWTADGLPLGHGSVMGEPLRRSQWDSSLFACLGRNDEFCSSDLEVLTVSLIAREIDCLSGKVNNESDTIGPGDVYLDLD</sequence>
<dbReference type="Proteomes" id="UP000585474">
    <property type="component" value="Unassembled WGS sequence"/>
</dbReference>
<dbReference type="EMBL" id="BJWL01000022">
    <property type="protein sequence ID" value="GFZ11144.1"/>
    <property type="molecule type" value="Genomic_DNA"/>
</dbReference>
<reference evidence="2 3" key="1">
    <citation type="submission" date="2019-07" db="EMBL/GenBank/DDBJ databases">
        <title>De Novo Assembly of kiwifruit Actinidia rufa.</title>
        <authorList>
            <person name="Sugita-Konishi S."/>
            <person name="Sato K."/>
            <person name="Mori E."/>
            <person name="Abe Y."/>
            <person name="Kisaki G."/>
            <person name="Hamano K."/>
            <person name="Suezawa K."/>
            <person name="Otani M."/>
            <person name="Fukuda T."/>
            <person name="Manabe T."/>
            <person name="Gomi K."/>
            <person name="Tabuchi M."/>
            <person name="Akimitsu K."/>
            <person name="Kataoka I."/>
        </authorList>
    </citation>
    <scope>NUCLEOTIDE SEQUENCE [LARGE SCALE GENOMIC DNA]</scope>
    <source>
        <strain evidence="3">cv. Fuchu</strain>
    </source>
</reference>
<evidence type="ECO:0000313" key="2">
    <source>
        <dbReference type="EMBL" id="GFZ11144.1"/>
    </source>
</evidence>
<accession>A0A7J0GK99</accession>